<dbReference type="EMBL" id="SDEE01000025">
    <property type="protein sequence ID" value="RXW24144.1"/>
    <property type="molecule type" value="Genomic_DNA"/>
</dbReference>
<comment type="caution">
    <text evidence="10">The sequence shown here is derived from an EMBL/GenBank/DDBJ whole genome shotgun (WGS) entry which is preliminary data.</text>
</comment>
<dbReference type="Gene3D" id="3.65.10.20">
    <property type="entry name" value="RNA 3'-terminal phosphate cyclase domain"/>
    <property type="match status" value="1"/>
</dbReference>
<evidence type="ECO:0000259" key="8">
    <source>
        <dbReference type="Pfam" id="PF01137"/>
    </source>
</evidence>
<evidence type="ECO:0000256" key="6">
    <source>
        <dbReference type="PIRSR" id="PIRSR005378-2"/>
    </source>
</evidence>
<keyword evidence="6" id="KW-0067">ATP-binding</keyword>
<dbReference type="InterPro" id="IPR017770">
    <property type="entry name" value="RNA3'_term_phos_cyc_type_1"/>
</dbReference>
<sequence length="357" mass="38129">MAPPPFFEIDGSTLEGGGQILRNAISLSSLCNKPISINKIRHGRAQPGLKNQHRVGLQLASTISSGTLIGAKNGSTSVQYTPGFISLPGEFRADSVTAGSVTLLLQVALPLLLFSNRSPTKIVPSTLTLLGGTNATHAPQVDHTQNVLIPFLETHFGIKEGSIVLDINKRGYFPKGGGEIVTTVRPLAQGQKLKSFSLLERGKIKSIQGIAHYSKLPSSVGREMIDGAQRELRRAGYGRAERDPEDELNEDLEKEQRVPVNIENRRESNDVAVAGGSGIVLWAELEGGGYIGGSAVGRKGLNPAAVGKEAAELLIKGLDNGGCVDEWLQDQIIIFMALAEGTSEVNCGRDELELHTQ</sequence>
<evidence type="ECO:0000313" key="11">
    <source>
        <dbReference type="Proteomes" id="UP000290288"/>
    </source>
</evidence>
<dbReference type="Gene3D" id="3.30.360.20">
    <property type="entry name" value="RNA 3'-terminal phosphate cyclase, insert domain"/>
    <property type="match status" value="1"/>
</dbReference>
<comment type="similarity">
    <text evidence="1">Belongs to the RNA 3'-terminal cyclase family. Type 1 subfamily.</text>
</comment>
<feature type="region of interest" description="Disordered" evidence="7">
    <location>
        <begin position="235"/>
        <end position="256"/>
    </location>
</feature>
<dbReference type="Proteomes" id="UP000290288">
    <property type="component" value="Unassembled WGS sequence"/>
</dbReference>
<feature type="domain" description="RNA 3'-terminal phosphate cyclase insert" evidence="9">
    <location>
        <begin position="199"/>
        <end position="317"/>
    </location>
</feature>
<comment type="catalytic activity">
    <reaction evidence="5">
        <text>a 3'-end 3'-phospho-ribonucleotide-RNA + ATP = a 3'-end 2',3'-cyclophospho-ribonucleotide-RNA + AMP + diphosphate</text>
        <dbReference type="Rhea" id="RHEA:23976"/>
        <dbReference type="Rhea" id="RHEA-COMP:10463"/>
        <dbReference type="Rhea" id="RHEA-COMP:10464"/>
        <dbReference type="ChEBI" id="CHEBI:30616"/>
        <dbReference type="ChEBI" id="CHEBI:33019"/>
        <dbReference type="ChEBI" id="CHEBI:83062"/>
        <dbReference type="ChEBI" id="CHEBI:83064"/>
        <dbReference type="ChEBI" id="CHEBI:456215"/>
        <dbReference type="EC" id="6.5.1.4"/>
    </reaction>
</comment>
<dbReference type="PIRSF" id="PIRSF005378">
    <property type="entry name" value="RNA3'_term_phos_cycl_euk"/>
    <property type="match status" value="1"/>
</dbReference>
<dbReference type="InterPro" id="IPR000228">
    <property type="entry name" value="RNA3'_term_phos_cyc"/>
</dbReference>
<accession>A0A4Q2DXX1</accession>
<keyword evidence="11" id="KW-1185">Reference proteome</keyword>
<dbReference type="SUPFAM" id="SSF55205">
    <property type="entry name" value="EPT/RTPC-like"/>
    <property type="match status" value="1"/>
</dbReference>
<evidence type="ECO:0000256" key="5">
    <source>
        <dbReference type="ARBA" id="ARBA00024481"/>
    </source>
</evidence>
<dbReference type="OrthoDB" id="25029at2759"/>
<dbReference type="AlphaFoldDB" id="A0A4Q2DXX1"/>
<evidence type="ECO:0000313" key="10">
    <source>
        <dbReference type="EMBL" id="RXW24144.1"/>
    </source>
</evidence>
<feature type="compositionally biased region" description="Acidic residues" evidence="7">
    <location>
        <begin position="243"/>
        <end position="253"/>
    </location>
</feature>
<dbReference type="PROSITE" id="PS01287">
    <property type="entry name" value="RTC"/>
    <property type="match status" value="1"/>
</dbReference>
<reference evidence="10 11" key="1">
    <citation type="submission" date="2019-01" db="EMBL/GenBank/DDBJ databases">
        <title>Draft genome sequence of Psathyrella aberdarensis IHI B618.</title>
        <authorList>
            <person name="Buettner E."/>
            <person name="Kellner H."/>
        </authorList>
    </citation>
    <scope>NUCLEOTIDE SEQUENCE [LARGE SCALE GENOMIC DNA]</scope>
    <source>
        <strain evidence="10 11">IHI B618</strain>
    </source>
</reference>
<feature type="domain" description="RNA 3'-terminal phosphate cyclase" evidence="8">
    <location>
        <begin position="14"/>
        <end position="356"/>
    </location>
</feature>
<dbReference type="InterPro" id="IPR023797">
    <property type="entry name" value="RNA3'_phos_cyclase_dom"/>
</dbReference>
<keyword evidence="3" id="KW-0436">Ligase</keyword>
<dbReference type="InterPro" id="IPR036553">
    <property type="entry name" value="RPTC_insert"/>
</dbReference>
<dbReference type="GO" id="GO:0005524">
    <property type="term" value="F:ATP binding"/>
    <property type="evidence" value="ECO:0007669"/>
    <property type="project" value="UniProtKB-KW"/>
</dbReference>
<dbReference type="InterPro" id="IPR020719">
    <property type="entry name" value="RNA3'_term_phos_cycl-like_CS"/>
</dbReference>
<dbReference type="GO" id="GO:0006396">
    <property type="term" value="P:RNA processing"/>
    <property type="evidence" value="ECO:0007669"/>
    <property type="project" value="InterPro"/>
</dbReference>
<evidence type="ECO:0000256" key="7">
    <source>
        <dbReference type="SAM" id="MobiDB-lite"/>
    </source>
</evidence>
<dbReference type="EC" id="6.5.1.4" evidence="2"/>
<dbReference type="SUPFAM" id="SSF52913">
    <property type="entry name" value="RNA 3'-terminal phosphate cyclase, RPTC, insert domain"/>
    <property type="match status" value="1"/>
</dbReference>
<organism evidence="10 11">
    <name type="scientific">Candolleomyces aberdarensis</name>
    <dbReference type="NCBI Taxonomy" id="2316362"/>
    <lineage>
        <taxon>Eukaryota</taxon>
        <taxon>Fungi</taxon>
        <taxon>Dikarya</taxon>
        <taxon>Basidiomycota</taxon>
        <taxon>Agaricomycotina</taxon>
        <taxon>Agaricomycetes</taxon>
        <taxon>Agaricomycetidae</taxon>
        <taxon>Agaricales</taxon>
        <taxon>Agaricineae</taxon>
        <taxon>Psathyrellaceae</taxon>
        <taxon>Candolleomyces</taxon>
    </lineage>
</organism>
<evidence type="ECO:0000256" key="3">
    <source>
        <dbReference type="ARBA" id="ARBA00022598"/>
    </source>
</evidence>
<dbReference type="InterPro" id="IPR037136">
    <property type="entry name" value="RNA3'_phos_cyclase_dom_sf"/>
</dbReference>
<dbReference type="InterPro" id="IPR013791">
    <property type="entry name" value="RNA3'-term_phos_cycl_insert"/>
</dbReference>
<gene>
    <name evidence="10" type="ORF">EST38_g1701</name>
</gene>
<feature type="binding site" evidence="6">
    <location>
        <position position="106"/>
    </location>
    <ligand>
        <name>ATP</name>
        <dbReference type="ChEBI" id="CHEBI:30616"/>
    </ligand>
</feature>
<dbReference type="PANTHER" id="PTHR11096:SF0">
    <property type="entry name" value="RNA 3'-TERMINAL PHOSPHATE CYCLASE"/>
    <property type="match status" value="1"/>
</dbReference>
<dbReference type="Pfam" id="PF05189">
    <property type="entry name" value="RTC_insert"/>
    <property type="match status" value="1"/>
</dbReference>
<name>A0A4Q2DXX1_9AGAR</name>
<dbReference type="Pfam" id="PF01137">
    <property type="entry name" value="RTC"/>
    <property type="match status" value="1"/>
</dbReference>
<proteinExistence type="inferred from homology"/>
<dbReference type="InterPro" id="IPR013792">
    <property type="entry name" value="RNA3'P_cycl/enolpyr_Trfase_a/b"/>
</dbReference>
<dbReference type="GO" id="GO:0003963">
    <property type="term" value="F:RNA-3'-phosphate cyclase activity"/>
    <property type="evidence" value="ECO:0007669"/>
    <property type="project" value="UniProtKB-EC"/>
</dbReference>
<evidence type="ECO:0000259" key="9">
    <source>
        <dbReference type="Pfam" id="PF05189"/>
    </source>
</evidence>
<dbReference type="PANTHER" id="PTHR11096">
    <property type="entry name" value="RNA 3' TERMINAL PHOSPHATE CYCLASE"/>
    <property type="match status" value="1"/>
</dbReference>
<dbReference type="GO" id="GO:0005634">
    <property type="term" value="C:nucleus"/>
    <property type="evidence" value="ECO:0007669"/>
    <property type="project" value="TreeGrafter"/>
</dbReference>
<protein>
    <recommendedName>
        <fullName evidence="2">RNA 3'-terminal-phosphate cyclase (ATP)</fullName>
        <ecNumber evidence="2">6.5.1.4</ecNumber>
    </recommendedName>
</protein>
<evidence type="ECO:0000256" key="1">
    <source>
        <dbReference type="ARBA" id="ARBA00009206"/>
    </source>
</evidence>
<dbReference type="NCBIfam" id="TIGR03399">
    <property type="entry name" value="RNA_3prim_cycl"/>
    <property type="match status" value="1"/>
</dbReference>
<dbReference type="STRING" id="2316362.A0A4Q2DXX1"/>
<evidence type="ECO:0000256" key="4">
    <source>
        <dbReference type="ARBA" id="ARBA00022741"/>
    </source>
</evidence>
<keyword evidence="4 6" id="KW-0547">Nucleotide-binding</keyword>
<evidence type="ECO:0000256" key="2">
    <source>
        <dbReference type="ARBA" id="ARBA00012725"/>
    </source>
</evidence>